<dbReference type="PaxDb" id="6239-W06B4.1"/>
<evidence type="ECO:0000313" key="2">
    <source>
        <dbReference type="Proteomes" id="UP000001940"/>
    </source>
</evidence>
<protein>
    <submittedName>
        <fullName evidence="1">Lipase_3 domain-containing protein</fullName>
    </submittedName>
</protein>
<dbReference type="AGR" id="WB:WBGene00021056"/>
<dbReference type="GO" id="GO:0045127">
    <property type="term" value="F:N-acetylglucosamine kinase activity"/>
    <property type="evidence" value="ECO:0000318"/>
    <property type="project" value="GO_Central"/>
</dbReference>
<dbReference type="OrthoDB" id="10329807at2759"/>
<dbReference type="InterPro" id="IPR043129">
    <property type="entry name" value="ATPase_NBD"/>
</dbReference>
<organism evidence="1 2">
    <name type="scientific">Caenorhabditis elegans</name>
    <dbReference type="NCBI Taxonomy" id="6239"/>
    <lineage>
        <taxon>Eukaryota</taxon>
        <taxon>Metazoa</taxon>
        <taxon>Ecdysozoa</taxon>
        <taxon>Nematoda</taxon>
        <taxon>Chromadorea</taxon>
        <taxon>Rhabditida</taxon>
        <taxon>Rhabditina</taxon>
        <taxon>Rhabditomorpha</taxon>
        <taxon>Rhabditoidea</taxon>
        <taxon>Rhabditidae</taxon>
        <taxon>Peloderinae</taxon>
        <taxon>Caenorhabditis</taxon>
    </lineage>
</organism>
<reference evidence="1 2" key="1">
    <citation type="journal article" date="1998" name="Science">
        <title>Genome sequence of the nematode C. elegans: a platform for investigating biology.</title>
        <authorList>
            <consortium name="The C. elegans sequencing consortium"/>
            <person name="Sulson J.E."/>
            <person name="Waterston R."/>
        </authorList>
    </citation>
    <scope>NUCLEOTIDE SEQUENCE [LARGE SCALE GENOMIC DNA]</scope>
    <source>
        <strain evidence="1 2">Bristol N2</strain>
    </source>
</reference>
<evidence type="ECO:0007829" key="4">
    <source>
        <dbReference type="PeptideAtlas" id="Q23196"/>
    </source>
</evidence>
<dbReference type="PIR" id="T34483">
    <property type="entry name" value="T34483"/>
</dbReference>
<dbReference type="HOGENOM" id="CLU_634977_0_0_1"/>
<name>Q23196_CAEEL</name>
<dbReference type="Proteomes" id="UP000001940">
    <property type="component" value="Chromosome II"/>
</dbReference>
<dbReference type="SMR" id="Q23196"/>
<dbReference type="InterPro" id="IPR039758">
    <property type="entry name" value="NAGK-like"/>
</dbReference>
<dbReference type="PhylomeDB" id="Q23196"/>
<gene>
    <name evidence="1" type="ORF">CELE_W06B4.1</name>
    <name evidence="1 3" type="ORF">W06B4.1</name>
</gene>
<sequence>MTKNGKGNRKSTTIHVIKPPMQIPARVDPPKPLKDFYCGVEGNLACTRIVVIDSANTRYWRTVVGTDLHYFKPRVASETIASGVEAAMRKATGKDNWREKGVIRRVVVLFAQTDRGDKVDDLVTFFRNKYVSVAPEKRICEDFHVMSEIDAVAPAHFQKGEEGIALQAGVDAFCRLVLKDGTMKKPDITPGMIGHGGAYWCGRTSFQMFVNDVERGTENMMSRGNKSSVTDKIKDVFKTVFSMKNDRDLLQMNEICFSNYYKHRLALFTEKLARHNMIGDVDTTKQEEGEEEEQNEQVEEYEQLPVIAEVFHNAGITLGNLVVNVLRQYPPTEKEKTLKILLFGRMFDSYKNLMSGFLDSISDTGFERVELYRKKEVSAVTAAIHAASLDNIELGMNEMEFIDRVAFC</sequence>
<dbReference type="InParanoid" id="Q23196"/>
<dbReference type="Bgee" id="WBGene00021056">
    <property type="expression patterns" value="Expressed in germ line (C elegans) and 3 other cell types or tissues"/>
</dbReference>
<evidence type="ECO:0000313" key="1">
    <source>
        <dbReference type="EMBL" id="CCD73639.2"/>
    </source>
</evidence>
<dbReference type="WormBase" id="W06B4.1">
    <property type="protein sequence ID" value="CE52231"/>
    <property type="gene ID" value="WBGene00021056"/>
</dbReference>
<keyword evidence="2" id="KW-1185">Reference proteome</keyword>
<dbReference type="SUPFAM" id="SSF53067">
    <property type="entry name" value="Actin-like ATPase domain"/>
    <property type="match status" value="1"/>
</dbReference>
<evidence type="ECO:0000313" key="3">
    <source>
        <dbReference type="WormBase" id="W06B4.1"/>
    </source>
</evidence>
<dbReference type="EMBL" id="BX284602">
    <property type="protein sequence ID" value="CCD73639.2"/>
    <property type="molecule type" value="Genomic_DNA"/>
</dbReference>
<dbReference type="PANTHER" id="PTHR12862:SF3">
    <property type="entry name" value="LIPASE_3 DOMAIN-CONTAINING PROTEIN"/>
    <property type="match status" value="1"/>
</dbReference>
<accession>Q23196</accession>
<proteinExistence type="evidence at protein level"/>
<dbReference type="eggNOG" id="KOG1794">
    <property type="taxonomic scope" value="Eukaryota"/>
</dbReference>
<dbReference type="PeptideAtlas" id="Q23196"/>
<dbReference type="STRING" id="6239.W06B4.1.1"/>
<keyword evidence="4" id="KW-1267">Proteomics identification</keyword>
<dbReference type="PANTHER" id="PTHR12862">
    <property type="entry name" value="BADF TYPE ATPASE DOMAIN-CONTAINING PROTEIN"/>
    <property type="match status" value="1"/>
</dbReference>
<dbReference type="AlphaFoldDB" id="Q23196"/>
<dbReference type="UCSC" id="W06B4.1">
    <property type="organism name" value="c. elegans"/>
</dbReference>
<dbReference type="Gene3D" id="3.30.420.40">
    <property type="match status" value="1"/>
</dbReference>